<evidence type="ECO:0000256" key="2">
    <source>
        <dbReference type="ARBA" id="ARBA00001933"/>
    </source>
</evidence>
<dbReference type="InterPro" id="IPR009006">
    <property type="entry name" value="Ala_racemase/Decarboxylase_C"/>
</dbReference>
<dbReference type="Gene3D" id="2.40.37.10">
    <property type="entry name" value="Lyase, Ornithine Decarboxylase, Chain A, domain 1"/>
    <property type="match status" value="1"/>
</dbReference>
<dbReference type="PRINTS" id="PR00992">
    <property type="entry name" value="ALARACEMASE"/>
</dbReference>
<comment type="function">
    <text evidence="5">Catalyzes the interconversion of L-alanine and D-alanine. May also act on other amino acids.</text>
</comment>
<dbReference type="EMBL" id="NTJZ01000002">
    <property type="protein sequence ID" value="PDH35017.1"/>
    <property type="molecule type" value="Genomic_DNA"/>
</dbReference>
<dbReference type="GO" id="GO:0030170">
    <property type="term" value="F:pyridoxal phosphate binding"/>
    <property type="evidence" value="ECO:0007669"/>
    <property type="project" value="UniProtKB-UniRule"/>
</dbReference>
<dbReference type="EC" id="5.1.1.1" evidence="5"/>
<comment type="pathway">
    <text evidence="5">Amino-acid biosynthesis; D-alanine biosynthesis; D-alanine from L-alanine: step 1/1.</text>
</comment>
<dbReference type="SUPFAM" id="SSF51419">
    <property type="entry name" value="PLP-binding barrel"/>
    <property type="match status" value="1"/>
</dbReference>
<feature type="binding site" evidence="5 7">
    <location>
        <position position="141"/>
    </location>
    <ligand>
        <name>substrate</name>
    </ligand>
</feature>
<dbReference type="Pfam" id="PF00842">
    <property type="entry name" value="Ala_racemase_C"/>
    <property type="match status" value="1"/>
</dbReference>
<feature type="domain" description="Alanine racemase C-terminal" evidence="8">
    <location>
        <begin position="253"/>
        <end position="381"/>
    </location>
</feature>
<keyword evidence="3 5" id="KW-0663">Pyridoxal phosphate</keyword>
<dbReference type="InterPro" id="IPR001608">
    <property type="entry name" value="Ala_racemase_N"/>
</dbReference>
<dbReference type="SMART" id="SM01005">
    <property type="entry name" value="Ala_racemase_C"/>
    <property type="match status" value="1"/>
</dbReference>
<dbReference type="NCBIfam" id="TIGR00492">
    <property type="entry name" value="alr"/>
    <property type="match status" value="1"/>
</dbReference>
<organism evidence="9 10">
    <name type="scientific">OM182 bacterium MED-G28</name>
    <dbReference type="NCBI Taxonomy" id="1986256"/>
    <lineage>
        <taxon>Bacteria</taxon>
        <taxon>Pseudomonadati</taxon>
        <taxon>Pseudomonadota</taxon>
        <taxon>Gammaproteobacteria</taxon>
        <taxon>OMG group</taxon>
        <taxon>OM182 clade</taxon>
    </lineage>
</organism>
<name>A0A2A5WFJ0_9GAMM</name>
<dbReference type="Gene3D" id="3.20.20.10">
    <property type="entry name" value="Alanine racemase"/>
    <property type="match status" value="1"/>
</dbReference>
<comment type="catalytic activity">
    <reaction evidence="1 5">
        <text>L-alanine = D-alanine</text>
        <dbReference type="Rhea" id="RHEA:20249"/>
        <dbReference type="ChEBI" id="CHEBI:57416"/>
        <dbReference type="ChEBI" id="CHEBI:57972"/>
        <dbReference type="EC" id="5.1.1.1"/>
    </reaction>
</comment>
<dbReference type="FunFam" id="3.20.20.10:FF:000002">
    <property type="entry name" value="Alanine racemase"/>
    <property type="match status" value="1"/>
</dbReference>
<sequence length="381" mass="41555">MTEPTKRAWATIDLEALCKNLALVGTYCPESKIFPVIKSNAYGHGMEQVARAMSASQTEVSGFAVATLQEAVELHGLGYGRPILLLNGYINETELRLCLDKSIEPVVHANYQLEIANKVLSDDVFSGTHKFWVKMNSGMNRLGMTGEEASQGFLQLHTYPNTELVLMSHLAFADDMGNPASRAFTDKQMEGFLGLRKQLQKDCDETVETSMAASAGILSLPEAHLNYVRPGVMLYGSSPLAKMAGGEVGLHPVMTLSSRLISISDVPAGESIGYNATYVCEKDTRVGTVSIGYGDGYPRSAVNGTPVLVKTQTRTLRTQLIGRVSMDMITIDLSGIEDAQIDDEVILWGAGLSSDEVSKYANTISYELFCKITQRVHYVYV</sequence>
<dbReference type="PANTHER" id="PTHR30511">
    <property type="entry name" value="ALANINE RACEMASE"/>
    <property type="match status" value="1"/>
</dbReference>
<keyword evidence="4 5" id="KW-0413">Isomerase</keyword>
<dbReference type="HAMAP" id="MF_01201">
    <property type="entry name" value="Ala_racemase"/>
    <property type="match status" value="1"/>
</dbReference>
<dbReference type="InterPro" id="IPR011079">
    <property type="entry name" value="Ala_racemase_C"/>
</dbReference>
<evidence type="ECO:0000256" key="1">
    <source>
        <dbReference type="ARBA" id="ARBA00000316"/>
    </source>
</evidence>
<dbReference type="AlphaFoldDB" id="A0A2A5WFJ0"/>
<reference evidence="9 10" key="1">
    <citation type="submission" date="2017-08" db="EMBL/GenBank/DDBJ databases">
        <title>Fine stratification of microbial communities through a metagenomic profile of the photic zone.</title>
        <authorList>
            <person name="Haro-Moreno J.M."/>
            <person name="Lopez-Perez M."/>
            <person name="De La Torre J."/>
            <person name="Picazo A."/>
            <person name="Camacho A."/>
            <person name="Rodriguez-Valera F."/>
        </authorList>
    </citation>
    <scope>NUCLEOTIDE SEQUENCE [LARGE SCALE GENOMIC DNA]</scope>
    <source>
        <strain evidence="9">MED-G28</strain>
    </source>
</reference>
<dbReference type="PROSITE" id="PS00395">
    <property type="entry name" value="ALANINE_RACEMASE"/>
    <property type="match status" value="1"/>
</dbReference>
<dbReference type="GO" id="GO:0008784">
    <property type="term" value="F:alanine racemase activity"/>
    <property type="evidence" value="ECO:0007669"/>
    <property type="project" value="UniProtKB-UniRule"/>
</dbReference>
<evidence type="ECO:0000256" key="6">
    <source>
        <dbReference type="PIRSR" id="PIRSR600821-50"/>
    </source>
</evidence>
<dbReference type="GO" id="GO:0030632">
    <property type="term" value="P:D-alanine biosynthetic process"/>
    <property type="evidence" value="ECO:0007669"/>
    <property type="project" value="UniProtKB-UniRule"/>
</dbReference>
<comment type="similarity">
    <text evidence="5">Belongs to the alanine racemase family.</text>
</comment>
<dbReference type="InterPro" id="IPR000821">
    <property type="entry name" value="Ala_racemase"/>
</dbReference>
<evidence type="ECO:0000256" key="4">
    <source>
        <dbReference type="ARBA" id="ARBA00023235"/>
    </source>
</evidence>
<evidence type="ECO:0000313" key="10">
    <source>
        <dbReference type="Proteomes" id="UP000219329"/>
    </source>
</evidence>
<gene>
    <name evidence="9" type="primary">alr</name>
    <name evidence="9" type="ORF">CNF02_03035</name>
</gene>
<dbReference type="InterPro" id="IPR029066">
    <property type="entry name" value="PLP-binding_barrel"/>
</dbReference>
<evidence type="ECO:0000256" key="5">
    <source>
        <dbReference type="HAMAP-Rule" id="MF_01201"/>
    </source>
</evidence>
<evidence type="ECO:0000259" key="8">
    <source>
        <dbReference type="SMART" id="SM01005"/>
    </source>
</evidence>
<feature type="active site" description="Proton acceptor; specific for D-alanine" evidence="5">
    <location>
        <position position="38"/>
    </location>
</feature>
<evidence type="ECO:0000313" key="9">
    <source>
        <dbReference type="EMBL" id="PDH35017.1"/>
    </source>
</evidence>
<protein>
    <recommendedName>
        <fullName evidence="5">Alanine racemase</fullName>
        <ecNumber evidence="5">5.1.1.1</ecNumber>
    </recommendedName>
</protein>
<dbReference type="PANTHER" id="PTHR30511:SF0">
    <property type="entry name" value="ALANINE RACEMASE, CATABOLIC-RELATED"/>
    <property type="match status" value="1"/>
</dbReference>
<dbReference type="GO" id="GO:0005829">
    <property type="term" value="C:cytosol"/>
    <property type="evidence" value="ECO:0007669"/>
    <property type="project" value="TreeGrafter"/>
</dbReference>
<dbReference type="Proteomes" id="UP000219329">
    <property type="component" value="Unassembled WGS sequence"/>
</dbReference>
<dbReference type="Pfam" id="PF01168">
    <property type="entry name" value="Ala_racemase_N"/>
    <property type="match status" value="1"/>
</dbReference>
<comment type="cofactor">
    <cofactor evidence="2 5 6">
        <name>pyridoxal 5'-phosphate</name>
        <dbReference type="ChEBI" id="CHEBI:597326"/>
    </cofactor>
</comment>
<feature type="modified residue" description="N6-(pyridoxal phosphate)lysine" evidence="5 6">
    <location>
        <position position="38"/>
    </location>
</feature>
<feature type="active site" description="Proton acceptor; specific for L-alanine" evidence="5">
    <location>
        <position position="274"/>
    </location>
</feature>
<evidence type="ECO:0000256" key="3">
    <source>
        <dbReference type="ARBA" id="ARBA00022898"/>
    </source>
</evidence>
<proteinExistence type="inferred from homology"/>
<feature type="binding site" evidence="5 7">
    <location>
        <position position="326"/>
    </location>
    <ligand>
        <name>substrate</name>
    </ligand>
</feature>
<dbReference type="SUPFAM" id="SSF50621">
    <property type="entry name" value="Alanine racemase C-terminal domain-like"/>
    <property type="match status" value="1"/>
</dbReference>
<accession>A0A2A5WFJ0</accession>
<evidence type="ECO:0000256" key="7">
    <source>
        <dbReference type="PIRSR" id="PIRSR600821-52"/>
    </source>
</evidence>
<comment type="caution">
    <text evidence="9">The sequence shown here is derived from an EMBL/GenBank/DDBJ whole genome shotgun (WGS) entry which is preliminary data.</text>
</comment>
<dbReference type="InterPro" id="IPR020622">
    <property type="entry name" value="Ala_racemase_pyridoxalP-BS"/>
</dbReference>
<dbReference type="UniPathway" id="UPA00042">
    <property type="reaction ID" value="UER00497"/>
</dbReference>